<reference evidence="1 2" key="1">
    <citation type="submission" date="2016-07" db="EMBL/GenBank/DDBJ databases">
        <title>Draft genome of the white-rot fungus Obba rivulosa 3A-2.</title>
        <authorList>
            <consortium name="DOE Joint Genome Institute"/>
            <person name="Miettinen O."/>
            <person name="Riley R."/>
            <person name="Acob R."/>
            <person name="Barry K."/>
            <person name="Cullen D."/>
            <person name="De Vries R."/>
            <person name="Hainaut M."/>
            <person name="Hatakka A."/>
            <person name="Henrissat B."/>
            <person name="Hilden K."/>
            <person name="Kuo R."/>
            <person name="Labutti K."/>
            <person name="Lipzen A."/>
            <person name="Makela M.R."/>
            <person name="Sandor L."/>
            <person name="Spatafora J.W."/>
            <person name="Grigoriev I.V."/>
            <person name="Hibbett D.S."/>
        </authorList>
    </citation>
    <scope>NUCLEOTIDE SEQUENCE [LARGE SCALE GENOMIC DNA]</scope>
    <source>
        <strain evidence="1 2">3A-2</strain>
    </source>
</reference>
<evidence type="ECO:0000313" key="1">
    <source>
        <dbReference type="EMBL" id="OCH84215.1"/>
    </source>
</evidence>
<evidence type="ECO:0008006" key="3">
    <source>
        <dbReference type="Google" id="ProtNLM"/>
    </source>
</evidence>
<keyword evidence="2" id="KW-1185">Reference proteome</keyword>
<proteinExistence type="predicted"/>
<sequence length="509" mass="57617">MLVPTRVIHHTHLGSRITTRPGGLPLDIWDLVLGSMGPLRSCVSFGLTCKVFACLVEQLKPDEMRPQYRRRARAYRCFMLQRLLQPGPIQPFIMPTAPVFQLLFSSQYGVAKLCEMNGVRVDGWRREIHTTRPGGLPLDVWCIILEKIQDARLLRRCGLTCTTLKSRVDQMQAHLISPYCEAYSDDEDLNVVQFRKAIKENSIVGSLAKHLLRKVHIPAGSLVTFVQEFAGRLTALHTVDVRGSAKALSPLRVTCLRAISRFSNIRKLRLPNLAFWSFSDCMRLISAFPYLLDLTMDNVSWRQAQIRSLAEEPFANSLRLETLAIFSGDVRAYKDLLCTPSLLRSIKTLFLHPVSLPDRSYSAARTILETTRCYPEHVQYSDGSDNIHDPSVQAPLKHAIHRLATIRADDDEEIIDEWYQTCFSVLDSALGSAAASFLDEVEIELRWFPQRGIPLDDIHPNPLPFPALRAKGIISTFNATMQNQYSPIEVVDLITRERSTIPRRSPSPC</sequence>
<accession>A0A8E2AKZ9</accession>
<dbReference type="Proteomes" id="UP000250043">
    <property type="component" value="Unassembled WGS sequence"/>
</dbReference>
<dbReference type="EMBL" id="KV722705">
    <property type="protein sequence ID" value="OCH84215.1"/>
    <property type="molecule type" value="Genomic_DNA"/>
</dbReference>
<evidence type="ECO:0000313" key="2">
    <source>
        <dbReference type="Proteomes" id="UP000250043"/>
    </source>
</evidence>
<dbReference type="AlphaFoldDB" id="A0A8E2AKZ9"/>
<name>A0A8E2AKZ9_9APHY</name>
<protein>
    <recommendedName>
        <fullName evidence="3">F-box domain-containing protein</fullName>
    </recommendedName>
</protein>
<gene>
    <name evidence="1" type="ORF">OBBRIDRAFT_425433</name>
</gene>
<organism evidence="1 2">
    <name type="scientific">Obba rivulosa</name>
    <dbReference type="NCBI Taxonomy" id="1052685"/>
    <lineage>
        <taxon>Eukaryota</taxon>
        <taxon>Fungi</taxon>
        <taxon>Dikarya</taxon>
        <taxon>Basidiomycota</taxon>
        <taxon>Agaricomycotina</taxon>
        <taxon>Agaricomycetes</taxon>
        <taxon>Polyporales</taxon>
        <taxon>Gelatoporiaceae</taxon>
        <taxon>Obba</taxon>
    </lineage>
</organism>